<feature type="compositionally biased region" description="Polar residues" evidence="2">
    <location>
        <begin position="175"/>
        <end position="205"/>
    </location>
</feature>
<sequence length="480" mass="53332">MSLPTEMALLTEKYARLEAQLEVQEQKSRIKELEQEVNNLKADKRPSAQNSGEQALQLAMPTGSSDSALRAETAQLQRQIAKLDTKVSSLFEVLAELPTGLRELATHLESKIEQGVAGALDIGRELTVQAADEEHEPQKEPTSSLSITDNQKPESPPASQPKAYQGDVRSRPDTPSESTPAKFSADSSSDPTASYAQMLQTPHNKQSLRRARNSNFLLKHRNNKSPRGQIVPLRLGDRDREEVIECYKKDQAPPSATVGFPFQIPNQRPSRKLPPPGYKPFTDEELSVILGDESEEGTDIHRVSKVEAISLKPDTNLRWADESETPTDVIPAAPQRSTTSEWKDFGKKDAEMRSTAARKNHGGSYGRKSEHQLDRMYKETWRRSGVDENNQRKIMGVTREINILGQMKLPLTATIRRQLTIPKEGSKEDRGKPEKKADNVATGSTDQASASVGKSVSSKDMGEIKDSIWEKGDTEAWGMR</sequence>
<feature type="compositionally biased region" description="Polar residues" evidence="2">
    <location>
        <begin position="140"/>
        <end position="150"/>
    </location>
</feature>
<organism evidence="3 4">
    <name type="scientific">Alectoria fallacina</name>
    <dbReference type="NCBI Taxonomy" id="1903189"/>
    <lineage>
        <taxon>Eukaryota</taxon>
        <taxon>Fungi</taxon>
        <taxon>Dikarya</taxon>
        <taxon>Ascomycota</taxon>
        <taxon>Pezizomycotina</taxon>
        <taxon>Lecanoromycetes</taxon>
        <taxon>OSLEUM clade</taxon>
        <taxon>Lecanoromycetidae</taxon>
        <taxon>Lecanorales</taxon>
        <taxon>Lecanorineae</taxon>
        <taxon>Parmeliaceae</taxon>
        <taxon>Alectoria</taxon>
    </lineage>
</organism>
<feature type="coiled-coil region" evidence="1">
    <location>
        <begin position="7"/>
        <end position="50"/>
    </location>
</feature>
<comment type="caution">
    <text evidence="3">The sequence shown here is derived from an EMBL/GenBank/DDBJ whole genome shotgun (WGS) entry which is preliminary data.</text>
</comment>
<evidence type="ECO:0000313" key="4">
    <source>
        <dbReference type="Proteomes" id="UP000664203"/>
    </source>
</evidence>
<reference evidence="3" key="1">
    <citation type="submission" date="2021-03" db="EMBL/GenBank/DDBJ databases">
        <authorList>
            <person name="Tagirdzhanova G."/>
        </authorList>
    </citation>
    <scope>NUCLEOTIDE SEQUENCE</scope>
</reference>
<name>A0A8H3EI31_9LECA</name>
<feature type="region of interest" description="Disordered" evidence="2">
    <location>
        <begin position="322"/>
        <end position="347"/>
    </location>
</feature>
<feature type="compositionally biased region" description="Basic residues" evidence="2">
    <location>
        <begin position="206"/>
        <end position="224"/>
    </location>
</feature>
<evidence type="ECO:0000256" key="2">
    <source>
        <dbReference type="SAM" id="MobiDB-lite"/>
    </source>
</evidence>
<evidence type="ECO:0000313" key="3">
    <source>
        <dbReference type="EMBL" id="CAF9905654.1"/>
    </source>
</evidence>
<feature type="compositionally biased region" description="Basic and acidic residues" evidence="2">
    <location>
        <begin position="424"/>
        <end position="438"/>
    </location>
</feature>
<dbReference type="OrthoDB" id="10566655at2759"/>
<dbReference type="AlphaFoldDB" id="A0A8H3EI31"/>
<protein>
    <submittedName>
        <fullName evidence="3">Uncharacterized protein</fullName>
    </submittedName>
</protein>
<keyword evidence="4" id="KW-1185">Reference proteome</keyword>
<feature type="region of interest" description="Disordered" evidence="2">
    <location>
        <begin position="420"/>
        <end position="480"/>
    </location>
</feature>
<keyword evidence="1" id="KW-0175">Coiled coil</keyword>
<feature type="compositionally biased region" description="Low complexity" evidence="2">
    <location>
        <begin position="448"/>
        <end position="459"/>
    </location>
</feature>
<proteinExistence type="predicted"/>
<dbReference type="Proteomes" id="UP000664203">
    <property type="component" value="Unassembled WGS sequence"/>
</dbReference>
<feature type="region of interest" description="Disordered" evidence="2">
    <location>
        <begin position="129"/>
        <end position="236"/>
    </location>
</feature>
<accession>A0A8H3EI31</accession>
<gene>
    <name evidence="3" type="ORF">ALECFALPRED_001072</name>
</gene>
<feature type="compositionally biased region" description="Basic and acidic residues" evidence="2">
    <location>
        <begin position="460"/>
        <end position="474"/>
    </location>
</feature>
<evidence type="ECO:0000256" key="1">
    <source>
        <dbReference type="SAM" id="Coils"/>
    </source>
</evidence>
<dbReference type="EMBL" id="CAJPDR010000012">
    <property type="protein sequence ID" value="CAF9905654.1"/>
    <property type="molecule type" value="Genomic_DNA"/>
</dbReference>
<feature type="region of interest" description="Disordered" evidence="2">
    <location>
        <begin position="248"/>
        <end position="282"/>
    </location>
</feature>